<evidence type="ECO:0000256" key="1">
    <source>
        <dbReference type="ARBA" id="ARBA00004196"/>
    </source>
</evidence>
<dbReference type="OrthoDB" id="9801814at2"/>
<dbReference type="PANTHER" id="PTHR30158">
    <property type="entry name" value="ACRA/E-RELATED COMPONENT OF DRUG EFFLUX TRANSPORTER"/>
    <property type="match status" value="1"/>
</dbReference>
<dbReference type="Pfam" id="PF25917">
    <property type="entry name" value="BSH_RND"/>
    <property type="match status" value="1"/>
</dbReference>
<reference evidence="8 9" key="1">
    <citation type="submission" date="2019-02" db="EMBL/GenBank/DDBJ databases">
        <title>Genomic Encyclopedia of Type Strains, Phase IV (KMG-IV): sequencing the most valuable type-strain genomes for metagenomic binning, comparative biology and taxonomic classification.</title>
        <authorList>
            <person name="Goeker M."/>
        </authorList>
    </citation>
    <scope>NUCLEOTIDE SEQUENCE [LARGE SCALE GENOMIC DNA]</scope>
    <source>
        <strain evidence="8 9">DSM 18116</strain>
    </source>
</reference>
<comment type="similarity">
    <text evidence="2">Belongs to the membrane fusion protein (MFP) (TC 8.A.1) family.</text>
</comment>
<keyword evidence="3" id="KW-0175">Coiled coil</keyword>
<dbReference type="AlphaFoldDB" id="A0A4Q7N372"/>
<evidence type="ECO:0000259" key="6">
    <source>
        <dbReference type="Pfam" id="PF25944"/>
    </source>
</evidence>
<dbReference type="RefSeq" id="WP_130539108.1">
    <property type="nucleotide sequence ID" value="NZ_CP042431.1"/>
</dbReference>
<proteinExistence type="inferred from homology"/>
<feature type="domain" description="Multidrug resistance protein MdtA-like C-terminal permuted SH3" evidence="7">
    <location>
        <begin position="291"/>
        <end position="350"/>
    </location>
</feature>
<dbReference type="Pfam" id="PF25876">
    <property type="entry name" value="HH_MFP_RND"/>
    <property type="match status" value="1"/>
</dbReference>
<sequence>MKSIHLFGFLSVLYLAGCTAKGSTEKEKRLVEVPVFELQSRDTMLHKSYVSSIAASQNVELRAKVSGFLEGVAVDEGQFVQKGQLLFRLNDAEFKLQLAEANAALTSAEADLKSAEVETDRVKRLVDKKILSQSELELANARLAAARAKVQEAEAGREKAALHLSYANIRAPFSGVIDRIPHKIGSLMSEGTLLTTVSDVHLMHAYFNVSESEYLHYVKAGAARNRMGKPVQLQLADGTMFPQTGKIETMDGEIEKQTGSIAFRAQFRNPDKLLKHGASGKVLLTSMVPRAIMIPQRSVFEIQDKNYVFVLENNNTVKMKQFTPDTRIDDFVLVKEGLEPGDRIIYEGIQNIREGVKVAPRFISADSLLTVH</sequence>
<comment type="caution">
    <text evidence="8">The sequence shown here is derived from an EMBL/GenBank/DDBJ whole genome shotgun (WGS) entry which is preliminary data.</text>
</comment>
<keyword evidence="9" id="KW-1185">Reference proteome</keyword>
<dbReference type="EMBL" id="SGXA01000001">
    <property type="protein sequence ID" value="RZS74658.1"/>
    <property type="molecule type" value="Genomic_DNA"/>
</dbReference>
<dbReference type="InterPro" id="IPR058627">
    <property type="entry name" value="MdtA-like_C"/>
</dbReference>
<evidence type="ECO:0000256" key="2">
    <source>
        <dbReference type="ARBA" id="ARBA00009477"/>
    </source>
</evidence>
<dbReference type="InterPro" id="IPR058626">
    <property type="entry name" value="MdtA-like_b-barrel"/>
</dbReference>
<dbReference type="Gene3D" id="2.40.420.20">
    <property type="match status" value="1"/>
</dbReference>
<dbReference type="SUPFAM" id="SSF111369">
    <property type="entry name" value="HlyD-like secretion proteins"/>
    <property type="match status" value="1"/>
</dbReference>
<dbReference type="PANTHER" id="PTHR30158:SF23">
    <property type="entry name" value="MULTIDRUG RESISTANCE PROTEIN MEXA"/>
    <property type="match status" value="1"/>
</dbReference>
<dbReference type="GO" id="GO:0022857">
    <property type="term" value="F:transmembrane transporter activity"/>
    <property type="evidence" value="ECO:0007669"/>
    <property type="project" value="InterPro"/>
</dbReference>
<dbReference type="Pfam" id="PF25944">
    <property type="entry name" value="Beta-barrel_RND"/>
    <property type="match status" value="1"/>
</dbReference>
<protein>
    <submittedName>
        <fullName evidence="8">Membrane fusion protein (Multidrug efflux system)</fullName>
    </submittedName>
</protein>
<dbReference type="Proteomes" id="UP000293874">
    <property type="component" value="Unassembled WGS sequence"/>
</dbReference>
<evidence type="ECO:0000256" key="3">
    <source>
        <dbReference type="SAM" id="Coils"/>
    </source>
</evidence>
<evidence type="ECO:0000259" key="4">
    <source>
        <dbReference type="Pfam" id="PF25876"/>
    </source>
</evidence>
<gene>
    <name evidence="8" type="ORF">EV199_0507</name>
</gene>
<dbReference type="Gene3D" id="1.10.287.470">
    <property type="entry name" value="Helix hairpin bin"/>
    <property type="match status" value="1"/>
</dbReference>
<dbReference type="GO" id="GO:0005886">
    <property type="term" value="C:plasma membrane"/>
    <property type="evidence" value="ECO:0007669"/>
    <property type="project" value="TreeGrafter"/>
</dbReference>
<dbReference type="GO" id="GO:0030313">
    <property type="term" value="C:cell envelope"/>
    <property type="evidence" value="ECO:0007669"/>
    <property type="project" value="UniProtKB-SubCell"/>
</dbReference>
<dbReference type="Gene3D" id="2.40.50.100">
    <property type="match status" value="1"/>
</dbReference>
<dbReference type="InterPro" id="IPR006143">
    <property type="entry name" value="RND_pump_MFP"/>
</dbReference>
<dbReference type="GO" id="GO:0046677">
    <property type="term" value="P:response to antibiotic"/>
    <property type="evidence" value="ECO:0007669"/>
    <property type="project" value="TreeGrafter"/>
</dbReference>
<evidence type="ECO:0000313" key="9">
    <source>
        <dbReference type="Proteomes" id="UP000293874"/>
    </source>
</evidence>
<feature type="domain" description="Multidrug resistance protein MdtA-like alpha-helical hairpin" evidence="4">
    <location>
        <begin position="97"/>
        <end position="167"/>
    </location>
</feature>
<organism evidence="8 9">
    <name type="scientific">Pseudobacter ginsenosidimutans</name>
    <dbReference type="NCBI Taxonomy" id="661488"/>
    <lineage>
        <taxon>Bacteria</taxon>
        <taxon>Pseudomonadati</taxon>
        <taxon>Bacteroidota</taxon>
        <taxon>Chitinophagia</taxon>
        <taxon>Chitinophagales</taxon>
        <taxon>Chitinophagaceae</taxon>
        <taxon>Pseudobacter</taxon>
    </lineage>
</organism>
<feature type="coiled-coil region" evidence="3">
    <location>
        <begin position="98"/>
        <end position="156"/>
    </location>
</feature>
<name>A0A4Q7N372_9BACT</name>
<evidence type="ECO:0000313" key="8">
    <source>
        <dbReference type="EMBL" id="RZS74658.1"/>
    </source>
</evidence>
<feature type="domain" description="Multidrug resistance protein MdtA-like beta-barrel" evidence="6">
    <location>
        <begin position="206"/>
        <end position="277"/>
    </location>
</feature>
<dbReference type="InterPro" id="IPR058624">
    <property type="entry name" value="MdtA-like_HH"/>
</dbReference>
<dbReference type="NCBIfam" id="TIGR01730">
    <property type="entry name" value="RND_mfp"/>
    <property type="match status" value="1"/>
</dbReference>
<comment type="subcellular location">
    <subcellularLocation>
        <location evidence="1">Cell envelope</location>
    </subcellularLocation>
</comment>
<evidence type="ECO:0000259" key="7">
    <source>
        <dbReference type="Pfam" id="PF25967"/>
    </source>
</evidence>
<dbReference type="InterPro" id="IPR058625">
    <property type="entry name" value="MdtA-like_BSH"/>
</dbReference>
<accession>A0A4Q7N372</accession>
<feature type="domain" description="Multidrug resistance protein MdtA-like barrel-sandwich hybrid" evidence="5">
    <location>
        <begin position="58"/>
        <end position="193"/>
    </location>
</feature>
<dbReference type="Gene3D" id="2.40.30.170">
    <property type="match status" value="1"/>
</dbReference>
<dbReference type="Pfam" id="PF25967">
    <property type="entry name" value="RND-MFP_C"/>
    <property type="match status" value="1"/>
</dbReference>
<evidence type="ECO:0000259" key="5">
    <source>
        <dbReference type="Pfam" id="PF25917"/>
    </source>
</evidence>